<reference evidence="1 2" key="1">
    <citation type="submission" date="2021-06" db="EMBL/GenBank/DDBJ databases">
        <title>Caerostris extrusa draft genome.</title>
        <authorList>
            <person name="Kono N."/>
            <person name="Arakawa K."/>
        </authorList>
    </citation>
    <scope>NUCLEOTIDE SEQUENCE [LARGE SCALE GENOMIC DNA]</scope>
</reference>
<protein>
    <submittedName>
        <fullName evidence="1">Uncharacterized protein</fullName>
    </submittedName>
</protein>
<gene>
    <name evidence="1" type="ORF">CEXT_531381</name>
</gene>
<dbReference type="EMBL" id="BPLR01018620">
    <property type="protein sequence ID" value="GIZ01047.1"/>
    <property type="molecule type" value="Genomic_DNA"/>
</dbReference>
<name>A0AAV4Y149_CAEEX</name>
<proteinExistence type="predicted"/>
<comment type="caution">
    <text evidence="1">The sequence shown here is derived from an EMBL/GenBank/DDBJ whole genome shotgun (WGS) entry which is preliminary data.</text>
</comment>
<dbReference type="AlphaFoldDB" id="A0AAV4Y149"/>
<sequence>MKLRGYTISSPLCRNVIGEEIHAREFREINKSNQINPRRRKEIPVAFDVIVTSVANTSFFHPLHFDSAVFVFTNGSRYYNTCRSVSGVGGLFC</sequence>
<dbReference type="Proteomes" id="UP001054945">
    <property type="component" value="Unassembled WGS sequence"/>
</dbReference>
<accession>A0AAV4Y149</accession>
<evidence type="ECO:0000313" key="1">
    <source>
        <dbReference type="EMBL" id="GIZ01047.1"/>
    </source>
</evidence>
<keyword evidence="2" id="KW-1185">Reference proteome</keyword>
<evidence type="ECO:0000313" key="2">
    <source>
        <dbReference type="Proteomes" id="UP001054945"/>
    </source>
</evidence>
<organism evidence="1 2">
    <name type="scientific">Caerostris extrusa</name>
    <name type="common">Bark spider</name>
    <name type="synonym">Caerostris bankana</name>
    <dbReference type="NCBI Taxonomy" id="172846"/>
    <lineage>
        <taxon>Eukaryota</taxon>
        <taxon>Metazoa</taxon>
        <taxon>Ecdysozoa</taxon>
        <taxon>Arthropoda</taxon>
        <taxon>Chelicerata</taxon>
        <taxon>Arachnida</taxon>
        <taxon>Araneae</taxon>
        <taxon>Araneomorphae</taxon>
        <taxon>Entelegynae</taxon>
        <taxon>Araneoidea</taxon>
        <taxon>Araneidae</taxon>
        <taxon>Caerostris</taxon>
    </lineage>
</organism>